<evidence type="ECO:0000313" key="1">
    <source>
        <dbReference type="EMBL" id="DAF42928.1"/>
    </source>
</evidence>
<reference evidence="1" key="1">
    <citation type="journal article" date="2021" name="Proc. Natl. Acad. Sci. U.S.A.">
        <title>A Catalog of Tens of Thousands of Viruses from Human Metagenomes Reveals Hidden Associations with Chronic Diseases.</title>
        <authorList>
            <person name="Tisza M.J."/>
            <person name="Buck C.B."/>
        </authorList>
    </citation>
    <scope>NUCLEOTIDE SEQUENCE</scope>
    <source>
        <strain evidence="1">CtHip2</strain>
    </source>
</reference>
<name>A0A8S5RWB3_9CAUD</name>
<accession>A0A8S5RWB3</accession>
<sequence>MPETISRFLTDYAYIMCLLSNLKMYCLVNPS</sequence>
<dbReference type="EMBL" id="BK032497">
    <property type="protein sequence ID" value="DAF42928.1"/>
    <property type="molecule type" value="Genomic_DNA"/>
</dbReference>
<proteinExistence type="predicted"/>
<protein>
    <submittedName>
        <fullName evidence="1">Uncharacterized protein</fullName>
    </submittedName>
</protein>
<organism evidence="1">
    <name type="scientific">Siphoviridae sp. ctHip2</name>
    <dbReference type="NCBI Taxonomy" id="2827830"/>
    <lineage>
        <taxon>Viruses</taxon>
        <taxon>Duplodnaviria</taxon>
        <taxon>Heunggongvirae</taxon>
        <taxon>Uroviricota</taxon>
        <taxon>Caudoviricetes</taxon>
    </lineage>
</organism>